<name>A0ABR2ES51_9ROSI</name>
<dbReference type="PANTHER" id="PTHR31225">
    <property type="entry name" value="OS04G0344100 PROTEIN-RELATED"/>
    <property type="match status" value="1"/>
</dbReference>
<dbReference type="InterPro" id="IPR005630">
    <property type="entry name" value="Terpene_synthase_metal-bd"/>
</dbReference>
<dbReference type="EMBL" id="JBBPBM010000011">
    <property type="protein sequence ID" value="KAK8563476.1"/>
    <property type="molecule type" value="Genomic_DNA"/>
</dbReference>
<dbReference type="PANTHER" id="PTHR31225:SF240">
    <property type="entry name" value="(+)-DELTA-CADINENE SYNTHASE"/>
    <property type="match status" value="1"/>
</dbReference>
<evidence type="ECO:0000259" key="2">
    <source>
        <dbReference type="Pfam" id="PF03936"/>
    </source>
</evidence>
<dbReference type="InterPro" id="IPR050148">
    <property type="entry name" value="Terpene_synthase-like"/>
</dbReference>
<accession>A0ABR2ES51</accession>
<dbReference type="Proteomes" id="UP001472677">
    <property type="component" value="Unassembled WGS sequence"/>
</dbReference>
<gene>
    <name evidence="3" type="ORF">V6N12_035622</name>
</gene>
<dbReference type="Gene3D" id="1.10.600.10">
    <property type="entry name" value="Farnesyl Diphosphate Synthase"/>
    <property type="match status" value="1"/>
</dbReference>
<protein>
    <recommendedName>
        <fullName evidence="2">Terpene synthase metal-binding domain-containing protein</fullName>
    </recommendedName>
</protein>
<evidence type="ECO:0000313" key="3">
    <source>
        <dbReference type="EMBL" id="KAK8563476.1"/>
    </source>
</evidence>
<organism evidence="3 4">
    <name type="scientific">Hibiscus sabdariffa</name>
    <name type="common">roselle</name>
    <dbReference type="NCBI Taxonomy" id="183260"/>
    <lineage>
        <taxon>Eukaryota</taxon>
        <taxon>Viridiplantae</taxon>
        <taxon>Streptophyta</taxon>
        <taxon>Embryophyta</taxon>
        <taxon>Tracheophyta</taxon>
        <taxon>Spermatophyta</taxon>
        <taxon>Magnoliopsida</taxon>
        <taxon>eudicotyledons</taxon>
        <taxon>Gunneridae</taxon>
        <taxon>Pentapetalae</taxon>
        <taxon>rosids</taxon>
        <taxon>malvids</taxon>
        <taxon>Malvales</taxon>
        <taxon>Malvaceae</taxon>
        <taxon>Malvoideae</taxon>
        <taxon>Hibiscus</taxon>
    </lineage>
</organism>
<dbReference type="SUPFAM" id="SSF48576">
    <property type="entry name" value="Terpenoid synthases"/>
    <property type="match status" value="1"/>
</dbReference>
<dbReference type="Pfam" id="PF03936">
    <property type="entry name" value="Terpene_synth_C"/>
    <property type="match status" value="1"/>
</dbReference>
<proteinExistence type="predicted"/>
<keyword evidence="1" id="KW-0479">Metal-binding</keyword>
<keyword evidence="4" id="KW-1185">Reference proteome</keyword>
<evidence type="ECO:0000313" key="4">
    <source>
        <dbReference type="Proteomes" id="UP001472677"/>
    </source>
</evidence>
<feature type="domain" description="Terpene synthase metal-binding" evidence="2">
    <location>
        <begin position="1"/>
        <end position="180"/>
    </location>
</feature>
<sequence length="184" mass="21509">MEGYFWMLGVYFEPQYSFGREILTKVTAIMSIMDDIYDSYGTIEELQLLTNVIQRWDVDCINQLPDYLKLFYKSLLDVYKEVEEAMAKQGQSYRIKYTINKFKQLSANYFAEVKWYHKNYIPTIEEYMEVGLTSAATSVLNVTSLVGMEDALTPEIFNWAFNNPKIIVVGSIHARLFDDMYGKI</sequence>
<dbReference type="InterPro" id="IPR008949">
    <property type="entry name" value="Isoprenoid_synthase_dom_sf"/>
</dbReference>
<reference evidence="3 4" key="1">
    <citation type="journal article" date="2024" name="G3 (Bethesda)">
        <title>Genome assembly of Hibiscus sabdariffa L. provides insights into metabolisms of medicinal natural products.</title>
        <authorList>
            <person name="Kim T."/>
        </authorList>
    </citation>
    <scope>NUCLEOTIDE SEQUENCE [LARGE SCALE GENOMIC DNA]</scope>
    <source>
        <strain evidence="3">TK-2024</strain>
        <tissue evidence="3">Old leaves</tissue>
    </source>
</reference>
<comment type="caution">
    <text evidence="3">The sequence shown here is derived from an EMBL/GenBank/DDBJ whole genome shotgun (WGS) entry which is preliminary data.</text>
</comment>
<evidence type="ECO:0000256" key="1">
    <source>
        <dbReference type="ARBA" id="ARBA00022723"/>
    </source>
</evidence>